<dbReference type="Proteomes" id="UP000550260">
    <property type="component" value="Unassembled WGS sequence"/>
</dbReference>
<proteinExistence type="predicted"/>
<protein>
    <submittedName>
        <fullName evidence="1">Amidohydrolase family protein</fullName>
    </submittedName>
</protein>
<dbReference type="SUPFAM" id="SSF51556">
    <property type="entry name" value="Metallo-dependent hydrolases"/>
    <property type="match status" value="1"/>
</dbReference>
<accession>A0A8E1WA86</accession>
<evidence type="ECO:0000313" key="2">
    <source>
        <dbReference type="Proteomes" id="UP000550260"/>
    </source>
</evidence>
<comment type="caution">
    <text evidence="1">The sequence shown here is derived from an EMBL/GenBank/DDBJ whole genome shotgun (WGS) entry which is preliminary data.</text>
</comment>
<name>A0A8E1WA86_9PSEU</name>
<sequence>MVEDHPDRFAAFATLSATATATDAAVAGLERAVGELGFVDATLSGRFLDDPLFTPVLETAARLDVPIYLRPATINQIRTTGDYG</sequence>
<dbReference type="Gene3D" id="3.20.20.140">
    <property type="entry name" value="Metal-dependent hydrolases"/>
    <property type="match status" value="1"/>
</dbReference>
<dbReference type="InterPro" id="IPR032466">
    <property type="entry name" value="Metal_Hydrolase"/>
</dbReference>
<gene>
    <name evidence="1" type="ORF">H5411_45315</name>
</gene>
<evidence type="ECO:0000313" key="1">
    <source>
        <dbReference type="EMBL" id="MBB2506314.1"/>
    </source>
</evidence>
<dbReference type="EMBL" id="JACJHR010000165">
    <property type="protein sequence ID" value="MBB2506314.1"/>
    <property type="molecule type" value="Genomic_DNA"/>
</dbReference>
<dbReference type="AlphaFoldDB" id="A0A8E1WA86"/>
<organism evidence="1 2">
    <name type="scientific">Amycolatopsis echigonensis</name>
    <dbReference type="NCBI Taxonomy" id="2576905"/>
    <lineage>
        <taxon>Bacteria</taxon>
        <taxon>Bacillati</taxon>
        <taxon>Actinomycetota</taxon>
        <taxon>Actinomycetes</taxon>
        <taxon>Pseudonocardiales</taxon>
        <taxon>Pseudonocardiaceae</taxon>
        <taxon>Amycolatopsis</taxon>
    </lineage>
</organism>
<reference evidence="1 2" key="1">
    <citation type="submission" date="2020-08" db="EMBL/GenBank/DDBJ databases">
        <title>Amycolatopsis echigonensis JCM 21831.</title>
        <authorList>
            <person name="Tedsree N."/>
            <person name="Kuncharoen N."/>
            <person name="Likhitwitayawuid K."/>
            <person name="Tanasupawat S."/>
        </authorList>
    </citation>
    <scope>NUCLEOTIDE SEQUENCE [LARGE SCALE GENOMIC DNA]</scope>
    <source>
        <strain evidence="1 2">JCM 21831</strain>
    </source>
</reference>